<organism evidence="2 3">
    <name type="scientific">Humibacillus xanthopallidus</name>
    <dbReference type="NCBI Taxonomy" id="412689"/>
    <lineage>
        <taxon>Bacteria</taxon>
        <taxon>Bacillati</taxon>
        <taxon>Actinomycetota</taxon>
        <taxon>Actinomycetes</taxon>
        <taxon>Micrococcales</taxon>
        <taxon>Intrasporangiaceae</taxon>
        <taxon>Humibacillus</taxon>
    </lineage>
</organism>
<dbReference type="GO" id="GO:0006629">
    <property type="term" value="P:lipid metabolic process"/>
    <property type="evidence" value="ECO:0007669"/>
    <property type="project" value="InterPro"/>
</dbReference>
<keyword evidence="3" id="KW-1185">Reference proteome</keyword>
<dbReference type="PROSITE" id="PS51704">
    <property type="entry name" value="GP_PDE"/>
    <property type="match status" value="1"/>
</dbReference>
<name>A0A543HJS5_9MICO</name>
<protein>
    <submittedName>
        <fullName evidence="2">Glycerophosphoryl diester phosphodiesterase</fullName>
    </submittedName>
</protein>
<dbReference type="PANTHER" id="PTHR43805">
    <property type="entry name" value="GLYCEROPHOSPHORYL DIESTER PHOSPHODIESTERASE"/>
    <property type="match status" value="1"/>
</dbReference>
<reference evidence="2 3" key="1">
    <citation type="submission" date="2019-06" db="EMBL/GenBank/DDBJ databases">
        <title>Genome sequencing of plant associated microbes to promote plant fitness in Sorghum bicolor and Oryza sativa.</title>
        <authorList>
            <person name="Coleman-Derr D."/>
        </authorList>
    </citation>
    <scope>NUCLEOTIDE SEQUENCE [LARGE SCALE GENOMIC DNA]</scope>
    <source>
        <strain evidence="2 3">KV-663</strain>
    </source>
</reference>
<dbReference type="Pfam" id="PF03009">
    <property type="entry name" value="GDPD"/>
    <property type="match status" value="1"/>
</dbReference>
<dbReference type="Proteomes" id="UP000316747">
    <property type="component" value="Unassembled WGS sequence"/>
</dbReference>
<dbReference type="InterPro" id="IPR030395">
    <property type="entry name" value="GP_PDE_dom"/>
</dbReference>
<sequence>MASSRPYLARTPVALAHRGGALYAPNVGLENTLTAFGRAVALGYTHLETDVHLTRDGRLVAFHDTRLDRVSDLAGRIRDLSWDEVRRARLGPGPEHDRVPLLSEVVEAFPGTRLNIDLKAPDTARPLWQLIQEHGLQDRVCVGSFYQRHLSEFRRLSRGRVVTAAGVPGTALLRFSPRWLTTMLHTPAEVLQVPPWVPLRGRRFELTTERFVESAHRHGKQVHVWTVDDPAEMRRLLDLGVDGLVSDRIDVLKQVLVERGQWTGAA</sequence>
<proteinExistence type="predicted"/>
<dbReference type="GO" id="GO:0008081">
    <property type="term" value="F:phosphoric diester hydrolase activity"/>
    <property type="evidence" value="ECO:0007669"/>
    <property type="project" value="InterPro"/>
</dbReference>
<evidence type="ECO:0000313" key="3">
    <source>
        <dbReference type="Proteomes" id="UP000316747"/>
    </source>
</evidence>
<dbReference type="EMBL" id="VFPM01000003">
    <property type="protein sequence ID" value="TQM58592.1"/>
    <property type="molecule type" value="Genomic_DNA"/>
</dbReference>
<evidence type="ECO:0000259" key="1">
    <source>
        <dbReference type="PROSITE" id="PS51704"/>
    </source>
</evidence>
<comment type="caution">
    <text evidence="2">The sequence shown here is derived from an EMBL/GenBank/DDBJ whole genome shotgun (WGS) entry which is preliminary data.</text>
</comment>
<dbReference type="InterPro" id="IPR017946">
    <property type="entry name" value="PLC-like_Pdiesterase_TIM-brl"/>
</dbReference>
<dbReference type="CDD" id="cd08561">
    <property type="entry name" value="GDPD_cytoplasmic_ScUgpQ2_like"/>
    <property type="match status" value="1"/>
</dbReference>
<gene>
    <name evidence="2" type="ORF">FBY41_3963</name>
</gene>
<feature type="domain" description="GP-PDE" evidence="1">
    <location>
        <begin position="12"/>
        <end position="256"/>
    </location>
</feature>
<evidence type="ECO:0000313" key="2">
    <source>
        <dbReference type="EMBL" id="TQM58592.1"/>
    </source>
</evidence>
<dbReference type="Gene3D" id="3.20.20.190">
    <property type="entry name" value="Phosphatidylinositol (PI) phosphodiesterase"/>
    <property type="match status" value="1"/>
</dbReference>
<dbReference type="SUPFAM" id="SSF51695">
    <property type="entry name" value="PLC-like phosphodiesterases"/>
    <property type="match status" value="1"/>
</dbReference>
<accession>A0A543HJS5</accession>
<dbReference type="AlphaFoldDB" id="A0A543HJS5"/>
<dbReference type="RefSeq" id="WP_141846130.1">
    <property type="nucleotide sequence ID" value="NZ_VFPM01000003.1"/>
</dbReference>
<dbReference type="PANTHER" id="PTHR43805:SF1">
    <property type="entry name" value="GP-PDE DOMAIN-CONTAINING PROTEIN"/>
    <property type="match status" value="1"/>
</dbReference>
<dbReference type="OrthoDB" id="5241788at2"/>